<protein>
    <submittedName>
        <fullName evidence="2">Uncharacterized protein</fullName>
    </submittedName>
</protein>
<dbReference type="AlphaFoldDB" id="A0AAE0GYF1"/>
<organism evidence="2 3">
    <name type="scientific">Cymbomonas tetramitiformis</name>
    <dbReference type="NCBI Taxonomy" id="36881"/>
    <lineage>
        <taxon>Eukaryota</taxon>
        <taxon>Viridiplantae</taxon>
        <taxon>Chlorophyta</taxon>
        <taxon>Pyramimonadophyceae</taxon>
        <taxon>Pyramimonadales</taxon>
        <taxon>Pyramimonadaceae</taxon>
        <taxon>Cymbomonas</taxon>
    </lineage>
</organism>
<evidence type="ECO:0000313" key="2">
    <source>
        <dbReference type="EMBL" id="KAK3285696.1"/>
    </source>
</evidence>
<dbReference type="Proteomes" id="UP001190700">
    <property type="component" value="Unassembled WGS sequence"/>
</dbReference>
<feature type="region of interest" description="Disordered" evidence="1">
    <location>
        <begin position="30"/>
        <end position="70"/>
    </location>
</feature>
<accession>A0AAE0GYF1</accession>
<gene>
    <name evidence="2" type="ORF">CYMTET_6710</name>
</gene>
<dbReference type="EMBL" id="LGRX02001689">
    <property type="protein sequence ID" value="KAK3285696.1"/>
    <property type="molecule type" value="Genomic_DNA"/>
</dbReference>
<comment type="caution">
    <text evidence="2">The sequence shown here is derived from an EMBL/GenBank/DDBJ whole genome shotgun (WGS) entry which is preliminary data.</text>
</comment>
<evidence type="ECO:0000256" key="1">
    <source>
        <dbReference type="SAM" id="MobiDB-lite"/>
    </source>
</evidence>
<keyword evidence="3" id="KW-1185">Reference proteome</keyword>
<name>A0AAE0GYF1_9CHLO</name>
<evidence type="ECO:0000313" key="3">
    <source>
        <dbReference type="Proteomes" id="UP001190700"/>
    </source>
</evidence>
<proteinExistence type="predicted"/>
<reference evidence="2 3" key="1">
    <citation type="journal article" date="2015" name="Genome Biol. Evol.">
        <title>Comparative Genomics of a Bacterivorous Green Alga Reveals Evolutionary Causalities and Consequences of Phago-Mixotrophic Mode of Nutrition.</title>
        <authorList>
            <person name="Burns J.A."/>
            <person name="Paasch A."/>
            <person name="Narechania A."/>
            <person name="Kim E."/>
        </authorList>
    </citation>
    <scope>NUCLEOTIDE SEQUENCE [LARGE SCALE GENOMIC DNA]</scope>
    <source>
        <strain evidence="2 3">PLY_AMNH</strain>
    </source>
</reference>
<sequence length="127" mass="13511">MIASSASHMSCMLPTVGGSTLGRRAFTARVKSLHSPKSSRTAFKTKASQNEDTSVEEEVPKKKGSMNDYVEPDASISGEGLIQLVKMGLGAISSDVKEINLDDPERTVVMEVSRLWAVGHIGCAACV</sequence>
<feature type="compositionally biased region" description="Polar residues" evidence="1">
    <location>
        <begin position="35"/>
        <end position="52"/>
    </location>
</feature>